<dbReference type="EMBL" id="CP045226">
    <property type="protein sequence ID" value="QFS44482.1"/>
    <property type="molecule type" value="Genomic_DNA"/>
</dbReference>
<gene>
    <name evidence="1" type="ORF">GXM_01957</name>
</gene>
<dbReference type="KEGG" id="nsh:GXM_01957"/>
<reference evidence="1 2" key="1">
    <citation type="submission" date="2019-10" db="EMBL/GenBank/DDBJ databases">
        <title>Genomic and transcriptomic insights into the perfect genentic adaptation of a filamentous nitrogen-fixing cyanobacterium to rice fields.</title>
        <authorList>
            <person name="Chen Z."/>
        </authorList>
    </citation>
    <scope>NUCLEOTIDE SEQUENCE [LARGE SCALE GENOMIC DNA]</scope>
    <source>
        <strain evidence="1">CCNUC1</strain>
    </source>
</reference>
<organism evidence="1 2">
    <name type="scientific">Nostoc sphaeroides CCNUC1</name>
    <dbReference type="NCBI Taxonomy" id="2653204"/>
    <lineage>
        <taxon>Bacteria</taxon>
        <taxon>Bacillati</taxon>
        <taxon>Cyanobacteriota</taxon>
        <taxon>Cyanophyceae</taxon>
        <taxon>Nostocales</taxon>
        <taxon>Nostocaceae</taxon>
        <taxon>Nostoc</taxon>
    </lineage>
</organism>
<evidence type="ECO:0000313" key="1">
    <source>
        <dbReference type="EMBL" id="QFS44482.1"/>
    </source>
</evidence>
<sequence>MTQGARAVTSGNVLEKAVEGTLLGHGYVQVGFDLPKKQRLGCLLSSNTIAVIDWMRTPKSLLSNHSSIFFVSH</sequence>
<proteinExistence type="predicted"/>
<dbReference type="AlphaFoldDB" id="A0A5P8VVN5"/>
<protein>
    <submittedName>
        <fullName evidence="1">Uncharacterized protein</fullName>
    </submittedName>
</protein>
<name>A0A5P8VVN5_9NOSO</name>
<keyword evidence="2" id="KW-1185">Reference proteome</keyword>
<accession>A0A5P8VVN5</accession>
<evidence type="ECO:0000313" key="2">
    <source>
        <dbReference type="Proteomes" id="UP000326678"/>
    </source>
</evidence>
<dbReference type="Proteomes" id="UP000326678">
    <property type="component" value="Chromosome Gxm1"/>
</dbReference>